<evidence type="ECO:0000256" key="1">
    <source>
        <dbReference type="ARBA" id="ARBA00004167"/>
    </source>
</evidence>
<dbReference type="AlphaFoldDB" id="A0A182SHH3"/>
<reference evidence="9" key="1">
    <citation type="submission" date="2013-09" db="EMBL/GenBank/DDBJ databases">
        <title>The Genome Sequence of Anopheles maculatus species B.</title>
        <authorList>
            <consortium name="The Broad Institute Genomics Platform"/>
            <person name="Neafsey D.E."/>
            <person name="Besansky N."/>
            <person name="Howell P."/>
            <person name="Walton C."/>
            <person name="Young S.K."/>
            <person name="Zeng Q."/>
            <person name="Gargeya S."/>
            <person name="Fitzgerald M."/>
            <person name="Haas B."/>
            <person name="Abouelleil A."/>
            <person name="Allen A.W."/>
            <person name="Alvarado L."/>
            <person name="Arachchi H.M."/>
            <person name="Berlin A.M."/>
            <person name="Chapman S.B."/>
            <person name="Gainer-Dewar J."/>
            <person name="Goldberg J."/>
            <person name="Griggs A."/>
            <person name="Gujja S."/>
            <person name="Hansen M."/>
            <person name="Howarth C."/>
            <person name="Imamovic A."/>
            <person name="Ireland A."/>
            <person name="Larimer J."/>
            <person name="McCowan C."/>
            <person name="Murphy C."/>
            <person name="Pearson M."/>
            <person name="Poon T.W."/>
            <person name="Priest M."/>
            <person name="Roberts A."/>
            <person name="Saif S."/>
            <person name="Shea T."/>
            <person name="Sisk P."/>
            <person name="Sykes S."/>
            <person name="Wortman J."/>
            <person name="Nusbaum C."/>
            <person name="Birren B."/>
        </authorList>
    </citation>
    <scope>NUCLEOTIDE SEQUENCE [LARGE SCALE GENOMIC DNA]</scope>
    <source>
        <strain evidence="9">maculatus3</strain>
    </source>
</reference>
<accession>A0A182SHH3</accession>
<proteinExistence type="predicted"/>
<dbReference type="Pfam" id="PF09320">
    <property type="entry name" value="DUF1977"/>
    <property type="match status" value="1"/>
</dbReference>
<dbReference type="SMART" id="SM00271">
    <property type="entry name" value="DnaJ"/>
    <property type="match status" value="1"/>
</dbReference>
<dbReference type="Gene3D" id="1.10.287.110">
    <property type="entry name" value="DnaJ domain"/>
    <property type="match status" value="1"/>
</dbReference>
<protein>
    <recommendedName>
        <fullName evidence="7">J domain-containing protein</fullName>
    </recommendedName>
</protein>
<evidence type="ECO:0000256" key="2">
    <source>
        <dbReference type="ARBA" id="ARBA00022692"/>
    </source>
</evidence>
<keyword evidence="9" id="KW-1185">Reference proteome</keyword>
<dbReference type="GO" id="GO:0005789">
    <property type="term" value="C:endoplasmic reticulum membrane"/>
    <property type="evidence" value="ECO:0007669"/>
    <property type="project" value="TreeGrafter"/>
</dbReference>
<dbReference type="SUPFAM" id="SSF46565">
    <property type="entry name" value="Chaperone J-domain"/>
    <property type="match status" value="1"/>
</dbReference>
<keyword evidence="2 6" id="KW-0812">Transmembrane</keyword>
<keyword evidence="4 6" id="KW-0472">Membrane</keyword>
<dbReference type="FunFam" id="1.10.287.110:FF:000070">
    <property type="entry name" value="Endoplasmic reticulum protein, putative"/>
    <property type="match status" value="1"/>
</dbReference>
<dbReference type="InterPro" id="IPR051100">
    <property type="entry name" value="DnaJ_subfamily_B/C"/>
</dbReference>
<dbReference type="VEuPathDB" id="VectorBase:AMAM006888"/>
<dbReference type="PANTHER" id="PTHR43908:SF3">
    <property type="entry name" value="AT29763P-RELATED"/>
    <property type="match status" value="1"/>
</dbReference>
<sequence>MEMNKDEAERCIVVAVSAMKAGNLEKAEKFLKKSQNLYPLAQAEELLKRVKTARSKPSSGNSTSGTAGGTANGASSTRKRHVNREEEKPAEPKLNIDYTQEQADAVKRIQKCKDFYEVLGVSQEATDSEIKKCYKKHALQLHPDKNKAPGAMEAFKSLGNAVETLTDPQKRKTYDLYRTTGGLGGLGGSSGTRVRTPNGGYRYGQNGFNFQSAFDDGINPNDIFNMFFGGGFPQQQQQQQHHYYRTRTGRTSQYDDRNVSQPSLIFGLILCFIVVSLLSTFFASDPVYSLQQTGKFSVERRTLNLKIPYYVKNNFLSEYQGTLSRLEHSVEEEYVTYMKRACSNERTYRDAMIGRAKSFGSRAQYQQAQQLKVPSCDALYRLGIGVVQY</sequence>
<dbReference type="Proteomes" id="UP000075901">
    <property type="component" value="Unassembled WGS sequence"/>
</dbReference>
<evidence type="ECO:0000256" key="6">
    <source>
        <dbReference type="SAM" id="Phobius"/>
    </source>
</evidence>
<evidence type="ECO:0000256" key="5">
    <source>
        <dbReference type="SAM" id="MobiDB-lite"/>
    </source>
</evidence>
<organism evidence="8 9">
    <name type="scientific">Anopheles maculatus</name>
    <dbReference type="NCBI Taxonomy" id="74869"/>
    <lineage>
        <taxon>Eukaryota</taxon>
        <taxon>Metazoa</taxon>
        <taxon>Ecdysozoa</taxon>
        <taxon>Arthropoda</taxon>
        <taxon>Hexapoda</taxon>
        <taxon>Insecta</taxon>
        <taxon>Pterygota</taxon>
        <taxon>Neoptera</taxon>
        <taxon>Endopterygota</taxon>
        <taxon>Diptera</taxon>
        <taxon>Nematocera</taxon>
        <taxon>Culicoidea</taxon>
        <taxon>Culicidae</taxon>
        <taxon>Anophelinae</taxon>
        <taxon>Anopheles</taxon>
        <taxon>Anopheles maculatus group</taxon>
    </lineage>
</organism>
<dbReference type="InterPro" id="IPR001623">
    <property type="entry name" value="DnaJ_domain"/>
</dbReference>
<dbReference type="InterPro" id="IPR036869">
    <property type="entry name" value="J_dom_sf"/>
</dbReference>
<feature type="region of interest" description="Disordered" evidence="5">
    <location>
        <begin position="50"/>
        <end position="95"/>
    </location>
</feature>
<feature type="domain" description="J" evidence="7">
    <location>
        <begin position="114"/>
        <end position="178"/>
    </location>
</feature>
<feature type="transmembrane region" description="Helical" evidence="6">
    <location>
        <begin position="264"/>
        <end position="283"/>
    </location>
</feature>
<dbReference type="PANTHER" id="PTHR43908">
    <property type="entry name" value="AT29763P-RELATED"/>
    <property type="match status" value="1"/>
</dbReference>
<evidence type="ECO:0000313" key="8">
    <source>
        <dbReference type="EnsemblMetazoa" id="AMAM006888-PA"/>
    </source>
</evidence>
<reference evidence="8" key="2">
    <citation type="submission" date="2020-05" db="UniProtKB">
        <authorList>
            <consortium name="EnsemblMetazoa"/>
        </authorList>
    </citation>
    <scope>IDENTIFICATION</scope>
    <source>
        <strain evidence="8">maculatus3</strain>
    </source>
</reference>
<dbReference type="InterPro" id="IPR015399">
    <property type="entry name" value="DUF1977_DnaJ-like"/>
</dbReference>
<keyword evidence="3 6" id="KW-1133">Transmembrane helix</keyword>
<dbReference type="EnsemblMetazoa" id="AMAM006888-RA">
    <property type="protein sequence ID" value="AMAM006888-PA"/>
    <property type="gene ID" value="AMAM006888"/>
</dbReference>
<evidence type="ECO:0000256" key="4">
    <source>
        <dbReference type="ARBA" id="ARBA00023136"/>
    </source>
</evidence>
<dbReference type="PROSITE" id="PS50076">
    <property type="entry name" value="DNAJ_2"/>
    <property type="match status" value="1"/>
</dbReference>
<evidence type="ECO:0000256" key="3">
    <source>
        <dbReference type="ARBA" id="ARBA00022989"/>
    </source>
</evidence>
<dbReference type="GO" id="GO:0071218">
    <property type="term" value="P:cellular response to misfolded protein"/>
    <property type="evidence" value="ECO:0007669"/>
    <property type="project" value="TreeGrafter"/>
</dbReference>
<dbReference type="GO" id="GO:0030544">
    <property type="term" value="F:Hsp70 protein binding"/>
    <property type="evidence" value="ECO:0007669"/>
    <property type="project" value="TreeGrafter"/>
</dbReference>
<evidence type="ECO:0000313" key="9">
    <source>
        <dbReference type="Proteomes" id="UP000075901"/>
    </source>
</evidence>
<comment type="subcellular location">
    <subcellularLocation>
        <location evidence="1">Membrane</location>
        <topology evidence="1">Single-pass membrane protein</topology>
    </subcellularLocation>
</comment>
<dbReference type="Pfam" id="PF00226">
    <property type="entry name" value="DnaJ"/>
    <property type="match status" value="1"/>
</dbReference>
<dbReference type="PRINTS" id="PR00625">
    <property type="entry name" value="JDOMAIN"/>
</dbReference>
<name>A0A182SHH3_9DIPT</name>
<evidence type="ECO:0000259" key="7">
    <source>
        <dbReference type="PROSITE" id="PS50076"/>
    </source>
</evidence>
<dbReference type="CDD" id="cd06257">
    <property type="entry name" value="DnaJ"/>
    <property type="match status" value="1"/>
</dbReference>